<evidence type="ECO:0000313" key="3">
    <source>
        <dbReference type="Proteomes" id="UP000016935"/>
    </source>
</evidence>
<dbReference type="HOGENOM" id="CLU_002639_4_1_1"/>
<dbReference type="OrthoDB" id="5428863at2759"/>
<dbReference type="STRING" id="671987.R0K377"/>
<gene>
    <name evidence="2" type="ORF">SETTUDRAFT_109438</name>
</gene>
<dbReference type="PANTHER" id="PTHR33112:SF1">
    <property type="entry name" value="HETEROKARYON INCOMPATIBILITY DOMAIN-CONTAINING PROTEIN"/>
    <property type="match status" value="1"/>
</dbReference>
<dbReference type="GeneID" id="19395364"/>
<dbReference type="EMBL" id="KB908581">
    <property type="protein sequence ID" value="EOA87548.1"/>
    <property type="molecule type" value="Genomic_DNA"/>
</dbReference>
<evidence type="ECO:0000259" key="1">
    <source>
        <dbReference type="Pfam" id="PF06985"/>
    </source>
</evidence>
<dbReference type="InterPro" id="IPR010730">
    <property type="entry name" value="HET"/>
</dbReference>
<feature type="domain" description="Heterokaryon incompatibility" evidence="1">
    <location>
        <begin position="55"/>
        <end position="187"/>
    </location>
</feature>
<feature type="non-terminal residue" evidence="2">
    <location>
        <position position="284"/>
    </location>
</feature>
<dbReference type="RefSeq" id="XP_008024778.1">
    <property type="nucleotide sequence ID" value="XM_008026587.1"/>
</dbReference>
<dbReference type="PANTHER" id="PTHR33112">
    <property type="entry name" value="DOMAIN PROTEIN, PUTATIVE-RELATED"/>
    <property type="match status" value="1"/>
</dbReference>
<protein>
    <recommendedName>
        <fullName evidence="1">Heterokaryon incompatibility domain-containing protein</fullName>
    </recommendedName>
</protein>
<dbReference type="AlphaFoldDB" id="R0K377"/>
<dbReference type="Pfam" id="PF06985">
    <property type="entry name" value="HET"/>
    <property type="match status" value="1"/>
</dbReference>
<sequence length="284" mass="32086">MRLINFNRLKAWLHTCLTDHVHQEPEAASSIANLRVIDCHHSGRVVVPAPTECEYVALSYVWGVQGPGNFEDADGFPPTVMDAVIATKKLGYRYLWVDRYCIDQSDENDQHNQIKQMDLIYSHAKVTIIAAAGKDPSYGLPGVSRNSFEKVYTEPLNSNWALKTELPPLFSCFITSNWFLRAWTLQEGILSKRKLCFTDYGVLFLCNSNTTGNTCLECESFKDHAKKYKQLSIPMESAMNGIIPNNILEAQTSEEKLSIIKVFLDAYSQRELTYESDSLNALLG</sequence>
<organism evidence="2 3">
    <name type="scientific">Exserohilum turcicum (strain 28A)</name>
    <name type="common">Northern leaf blight fungus</name>
    <name type="synonym">Setosphaeria turcica</name>
    <dbReference type="NCBI Taxonomy" id="671987"/>
    <lineage>
        <taxon>Eukaryota</taxon>
        <taxon>Fungi</taxon>
        <taxon>Dikarya</taxon>
        <taxon>Ascomycota</taxon>
        <taxon>Pezizomycotina</taxon>
        <taxon>Dothideomycetes</taxon>
        <taxon>Pleosporomycetidae</taxon>
        <taxon>Pleosporales</taxon>
        <taxon>Pleosporineae</taxon>
        <taxon>Pleosporaceae</taxon>
        <taxon>Exserohilum</taxon>
    </lineage>
</organism>
<reference evidence="2 3" key="2">
    <citation type="journal article" date="2013" name="PLoS Genet.">
        <title>Comparative genome structure, secondary metabolite, and effector coding capacity across Cochliobolus pathogens.</title>
        <authorList>
            <person name="Condon B.J."/>
            <person name="Leng Y."/>
            <person name="Wu D."/>
            <person name="Bushley K.E."/>
            <person name="Ohm R.A."/>
            <person name="Otillar R."/>
            <person name="Martin J."/>
            <person name="Schackwitz W."/>
            <person name="Grimwood J."/>
            <person name="MohdZainudin N."/>
            <person name="Xue C."/>
            <person name="Wang R."/>
            <person name="Manning V.A."/>
            <person name="Dhillon B."/>
            <person name="Tu Z.J."/>
            <person name="Steffenson B.J."/>
            <person name="Salamov A."/>
            <person name="Sun H."/>
            <person name="Lowry S."/>
            <person name="LaButti K."/>
            <person name="Han J."/>
            <person name="Copeland A."/>
            <person name="Lindquist E."/>
            <person name="Barry K."/>
            <person name="Schmutz J."/>
            <person name="Baker S.E."/>
            <person name="Ciuffetti L.M."/>
            <person name="Grigoriev I.V."/>
            <person name="Zhong S."/>
            <person name="Turgeon B.G."/>
        </authorList>
    </citation>
    <scope>NUCLEOTIDE SEQUENCE [LARGE SCALE GENOMIC DNA]</scope>
    <source>
        <strain evidence="3">28A</strain>
    </source>
</reference>
<proteinExistence type="predicted"/>
<accession>R0K377</accession>
<evidence type="ECO:0000313" key="2">
    <source>
        <dbReference type="EMBL" id="EOA87548.1"/>
    </source>
</evidence>
<keyword evidence="3" id="KW-1185">Reference proteome</keyword>
<dbReference type="Proteomes" id="UP000016935">
    <property type="component" value="Unassembled WGS sequence"/>
</dbReference>
<name>R0K377_EXST2</name>
<dbReference type="eggNOG" id="ENOG502SQ1Q">
    <property type="taxonomic scope" value="Eukaryota"/>
</dbReference>
<reference evidence="2 3" key="1">
    <citation type="journal article" date="2012" name="PLoS Pathog.">
        <title>Diverse lifestyles and strategies of plant pathogenesis encoded in the genomes of eighteen Dothideomycetes fungi.</title>
        <authorList>
            <person name="Ohm R.A."/>
            <person name="Feau N."/>
            <person name="Henrissat B."/>
            <person name="Schoch C.L."/>
            <person name="Horwitz B.A."/>
            <person name="Barry K.W."/>
            <person name="Condon B.J."/>
            <person name="Copeland A.C."/>
            <person name="Dhillon B."/>
            <person name="Glaser F."/>
            <person name="Hesse C.N."/>
            <person name="Kosti I."/>
            <person name="LaButti K."/>
            <person name="Lindquist E.A."/>
            <person name="Lucas S."/>
            <person name="Salamov A.A."/>
            <person name="Bradshaw R.E."/>
            <person name="Ciuffetti L."/>
            <person name="Hamelin R.C."/>
            <person name="Kema G.H.J."/>
            <person name="Lawrence C."/>
            <person name="Scott J.A."/>
            <person name="Spatafora J.W."/>
            <person name="Turgeon B.G."/>
            <person name="de Wit P.J.G.M."/>
            <person name="Zhong S."/>
            <person name="Goodwin S.B."/>
            <person name="Grigoriev I.V."/>
        </authorList>
    </citation>
    <scope>NUCLEOTIDE SEQUENCE [LARGE SCALE GENOMIC DNA]</scope>
    <source>
        <strain evidence="3">28A</strain>
    </source>
</reference>